<dbReference type="Pfam" id="PF00185">
    <property type="entry name" value="OTCace"/>
    <property type="match status" value="1"/>
</dbReference>
<dbReference type="PROSITE" id="PS00097">
    <property type="entry name" value="CARBAMOYLTRANSFERASE"/>
    <property type="match status" value="1"/>
</dbReference>
<evidence type="ECO:0000313" key="10">
    <source>
        <dbReference type="Proteomes" id="UP000186879"/>
    </source>
</evidence>
<dbReference type="EC" id="2.1.3.3" evidence="2 5"/>
<feature type="binding site" evidence="5">
    <location>
        <begin position="261"/>
        <end position="262"/>
    </location>
    <ligand>
        <name>carbamoyl phosphate</name>
        <dbReference type="ChEBI" id="CHEBI:58228"/>
    </ligand>
</feature>
<dbReference type="Proteomes" id="UP000186879">
    <property type="component" value="Chromosome"/>
</dbReference>
<dbReference type="PRINTS" id="PR00100">
    <property type="entry name" value="AOTCASE"/>
</dbReference>
<dbReference type="InterPro" id="IPR006132">
    <property type="entry name" value="Asp/Orn_carbamoyltranf_P-bd"/>
</dbReference>
<gene>
    <name evidence="9" type="primary">argF</name>
    <name evidence="8" type="ORF">BHR79_00355</name>
    <name evidence="9" type="ORF">EFE40_02450</name>
</gene>
<feature type="binding site" evidence="5">
    <location>
        <position position="161"/>
    </location>
    <ligand>
        <name>L-ornithine</name>
        <dbReference type="ChEBI" id="CHEBI:46911"/>
    </ligand>
</feature>
<dbReference type="AlphaFoldDB" id="A0A1L3PZN1"/>
<comment type="similarity">
    <text evidence="1 5">Belongs to the aspartate/ornithine carbamoyltransferase superfamily. OTCase family.</text>
</comment>
<feature type="binding site" evidence="5">
    <location>
        <position position="103"/>
    </location>
    <ligand>
        <name>carbamoyl phosphate</name>
        <dbReference type="ChEBI" id="CHEBI:58228"/>
    </ligand>
</feature>
<dbReference type="EMBL" id="RJJG01000001">
    <property type="protein sequence ID" value="RNI11055.1"/>
    <property type="molecule type" value="Genomic_DNA"/>
</dbReference>
<dbReference type="STRING" id="2177.BHR79_00355"/>
<feature type="binding site" evidence="5">
    <location>
        <position position="289"/>
    </location>
    <ligand>
        <name>carbamoyl phosphate</name>
        <dbReference type="ChEBI" id="CHEBI:58228"/>
    </ligand>
</feature>
<feature type="domain" description="Aspartate/ornithine carbamoyltransferase Asp/Orn-binding" evidence="6">
    <location>
        <begin position="149"/>
        <end position="298"/>
    </location>
</feature>
<dbReference type="KEGG" id="mhaz:BHR79_00355"/>
<dbReference type="EMBL" id="CP017921">
    <property type="protein sequence ID" value="APH38082.1"/>
    <property type="molecule type" value="Genomic_DNA"/>
</dbReference>
<feature type="domain" description="Aspartate/ornithine carbamoyltransferase carbamoyl-P binding" evidence="7">
    <location>
        <begin position="3"/>
        <end position="143"/>
    </location>
</feature>
<feature type="binding site" evidence="5">
    <location>
        <begin position="52"/>
        <end position="55"/>
    </location>
    <ligand>
        <name>carbamoyl phosphate</name>
        <dbReference type="ChEBI" id="CHEBI:58228"/>
    </ligand>
</feature>
<dbReference type="PANTHER" id="PTHR45753:SF3">
    <property type="entry name" value="ORNITHINE TRANSCARBAMYLASE, MITOCHONDRIAL"/>
    <property type="match status" value="1"/>
</dbReference>
<dbReference type="InterPro" id="IPR006131">
    <property type="entry name" value="Asp_carbamoyltransf_Asp/Orn-bd"/>
</dbReference>
<proteinExistence type="inferred from homology"/>
<protein>
    <recommendedName>
        <fullName evidence="2 5">Ornithine carbamoyltransferase</fullName>
        <shortName evidence="5">OTCase</shortName>
        <ecNumber evidence="2 5">2.1.3.3</ecNumber>
    </recommendedName>
</protein>
<feature type="binding site" evidence="5">
    <location>
        <begin position="225"/>
        <end position="226"/>
    </location>
    <ligand>
        <name>L-ornithine</name>
        <dbReference type="ChEBI" id="CHEBI:46911"/>
    </ligand>
</feature>
<dbReference type="InterPro" id="IPR006130">
    <property type="entry name" value="Asp/Orn_carbamoylTrfase"/>
</dbReference>
<evidence type="ECO:0000256" key="2">
    <source>
        <dbReference type="ARBA" id="ARBA00013007"/>
    </source>
</evidence>
<keyword evidence="5" id="KW-0963">Cytoplasm</keyword>
<dbReference type="GO" id="GO:0005737">
    <property type="term" value="C:cytoplasm"/>
    <property type="evidence" value="ECO:0007669"/>
    <property type="project" value="UniProtKB-SubCell"/>
</dbReference>
<dbReference type="NCBIfam" id="NF001986">
    <property type="entry name" value="PRK00779.1"/>
    <property type="match status" value="1"/>
</dbReference>
<evidence type="ECO:0000313" key="8">
    <source>
        <dbReference type="EMBL" id="APH38082.1"/>
    </source>
</evidence>
<feature type="binding site" evidence="5">
    <location>
        <begin position="130"/>
        <end position="133"/>
    </location>
    <ligand>
        <name>carbamoyl phosphate</name>
        <dbReference type="ChEBI" id="CHEBI:58228"/>
    </ligand>
</feature>
<dbReference type="GO" id="GO:0004585">
    <property type="term" value="F:ornithine carbamoyltransferase activity"/>
    <property type="evidence" value="ECO:0007669"/>
    <property type="project" value="UniProtKB-UniRule"/>
</dbReference>
<evidence type="ECO:0000256" key="4">
    <source>
        <dbReference type="ARBA" id="ARBA00048772"/>
    </source>
</evidence>
<evidence type="ECO:0000259" key="7">
    <source>
        <dbReference type="Pfam" id="PF02729"/>
    </source>
</evidence>
<dbReference type="GeneID" id="30582156"/>
<reference evidence="8 10" key="1">
    <citation type="submission" date="2016-10" db="EMBL/GenBank/DDBJ databases">
        <title>Methanohalophilus halophilus.</title>
        <authorList>
            <person name="L'haridon S."/>
        </authorList>
    </citation>
    <scope>NUCLEOTIDE SEQUENCE [LARGE SCALE GENOMIC DNA]</scope>
    <source>
        <strain evidence="8 10">Z-7982</strain>
    </source>
</reference>
<keyword evidence="3 5" id="KW-0808">Transferase</keyword>
<keyword evidence="10" id="KW-1185">Reference proteome</keyword>
<evidence type="ECO:0000256" key="3">
    <source>
        <dbReference type="ARBA" id="ARBA00022679"/>
    </source>
</evidence>
<dbReference type="OrthoDB" id="4696at2157"/>
<accession>A0A1L3PZN1</accession>
<evidence type="ECO:0000313" key="9">
    <source>
        <dbReference type="EMBL" id="RNI11055.1"/>
    </source>
</evidence>
<dbReference type="PRINTS" id="PR00102">
    <property type="entry name" value="OTCASE"/>
</dbReference>
<evidence type="ECO:0000259" key="6">
    <source>
        <dbReference type="Pfam" id="PF00185"/>
    </source>
</evidence>
<dbReference type="InterPro" id="IPR024904">
    <property type="entry name" value="OTCase_ArgI"/>
</dbReference>
<evidence type="ECO:0000313" key="11">
    <source>
        <dbReference type="Proteomes" id="UP000267921"/>
    </source>
</evidence>
<dbReference type="PANTHER" id="PTHR45753">
    <property type="entry name" value="ORNITHINE CARBAMOYLTRANSFERASE, MITOCHONDRIAL"/>
    <property type="match status" value="1"/>
</dbReference>
<organism evidence="8 10">
    <name type="scientific">Methanohalophilus halophilus</name>
    <dbReference type="NCBI Taxonomy" id="2177"/>
    <lineage>
        <taxon>Archaea</taxon>
        <taxon>Methanobacteriati</taxon>
        <taxon>Methanobacteriota</taxon>
        <taxon>Stenosarchaea group</taxon>
        <taxon>Methanomicrobia</taxon>
        <taxon>Methanosarcinales</taxon>
        <taxon>Methanosarcinaceae</taxon>
        <taxon>Methanohalophilus</taxon>
    </lineage>
</organism>
<sequence>MMKHVLSMTDLSKEDILDILETGEDLKEKRIKGKVTDLLKNKSLAMIFEKSSTRTRVSFEVAMSDMGGHSLYLNQRDMQIGRGETVADTAKVLSRYVTAITARVNKHSTVQELAEHATVPVINALSDKEHPCQILADLLTIKEYKSTLEGRKLTWVGDGNNVCNSMILGCVMVGMEIAVACPDGYDPDYDIVSMAREMGGKVEILRDPIEASTDADVLYTDVWISMGDEEERDKRLSDLADYQINSNLLDVAKNDVIIMHCLPAHRGEEISAEVMDGTHSVVFDQAENRLHAQKALILKLIG</sequence>
<comment type="subcellular location">
    <subcellularLocation>
        <location evidence="5">Cytoplasm</location>
    </subcellularLocation>
</comment>
<name>A0A1L3PZN1_9EURY</name>
<dbReference type="GO" id="GO:0016597">
    <property type="term" value="F:amino acid binding"/>
    <property type="evidence" value="ECO:0007669"/>
    <property type="project" value="InterPro"/>
</dbReference>
<dbReference type="InterPro" id="IPR002292">
    <property type="entry name" value="Orn/put_carbamltrans"/>
</dbReference>
<dbReference type="Gene3D" id="3.40.50.1370">
    <property type="entry name" value="Aspartate/ornithine carbamoyltransferase"/>
    <property type="match status" value="2"/>
</dbReference>
<reference evidence="9 11" key="2">
    <citation type="submission" date="2018-10" db="EMBL/GenBank/DDBJ databases">
        <title>Cultivation of a novel Methanohalophilus strain from Kebrit Deep of the Red Sea and a genomic comparison of members of the genus Methanohalophilus.</title>
        <authorList>
            <person name="Guan Y."/>
            <person name="Ngugi D.K."/>
            <person name="Stingl U."/>
        </authorList>
    </citation>
    <scope>NUCLEOTIDE SEQUENCE [LARGE SCALE GENOMIC DNA]</scope>
    <source>
        <strain evidence="9 11">DSM 3094</strain>
    </source>
</reference>
<feature type="binding site" evidence="5">
    <location>
        <position position="221"/>
    </location>
    <ligand>
        <name>L-ornithine</name>
        <dbReference type="ChEBI" id="CHEBI:46911"/>
    </ligand>
</feature>
<dbReference type="RefSeq" id="WP_072560225.1">
    <property type="nucleotide sequence ID" value="NZ_CP017921.1"/>
</dbReference>
<dbReference type="FunFam" id="3.40.50.1370:FF:000008">
    <property type="entry name" value="Ornithine carbamoyltransferase"/>
    <property type="match status" value="1"/>
</dbReference>
<dbReference type="GO" id="GO:0042450">
    <property type="term" value="P:L-arginine biosynthetic process via ornithine"/>
    <property type="evidence" value="ECO:0007669"/>
    <property type="project" value="UniProtKB-UniRule"/>
</dbReference>
<dbReference type="Proteomes" id="UP000267921">
    <property type="component" value="Unassembled WGS sequence"/>
</dbReference>
<dbReference type="InterPro" id="IPR036901">
    <property type="entry name" value="Asp/Orn_carbamoylTrfase_sf"/>
</dbReference>
<evidence type="ECO:0000256" key="1">
    <source>
        <dbReference type="ARBA" id="ARBA00007805"/>
    </source>
</evidence>
<dbReference type="GO" id="GO:0019240">
    <property type="term" value="P:citrulline biosynthetic process"/>
    <property type="evidence" value="ECO:0007669"/>
    <property type="project" value="TreeGrafter"/>
</dbReference>
<dbReference type="SUPFAM" id="SSF53671">
    <property type="entry name" value="Aspartate/ornithine carbamoyltransferase"/>
    <property type="match status" value="1"/>
</dbReference>
<dbReference type="HAMAP" id="MF_01109">
    <property type="entry name" value="OTCase"/>
    <property type="match status" value="1"/>
</dbReference>
<dbReference type="NCBIfam" id="TIGR00658">
    <property type="entry name" value="orni_carb_tr"/>
    <property type="match status" value="1"/>
</dbReference>
<feature type="binding site" evidence="5">
    <location>
        <position position="79"/>
    </location>
    <ligand>
        <name>carbamoyl phosphate</name>
        <dbReference type="ChEBI" id="CHEBI:58228"/>
    </ligand>
</feature>
<comment type="catalytic activity">
    <reaction evidence="4 5">
        <text>carbamoyl phosphate + L-ornithine = L-citrulline + phosphate + H(+)</text>
        <dbReference type="Rhea" id="RHEA:19513"/>
        <dbReference type="ChEBI" id="CHEBI:15378"/>
        <dbReference type="ChEBI" id="CHEBI:43474"/>
        <dbReference type="ChEBI" id="CHEBI:46911"/>
        <dbReference type="ChEBI" id="CHEBI:57743"/>
        <dbReference type="ChEBI" id="CHEBI:58228"/>
        <dbReference type="EC" id="2.1.3.3"/>
    </reaction>
</comment>
<evidence type="ECO:0000256" key="5">
    <source>
        <dbReference type="HAMAP-Rule" id="MF_01109"/>
    </source>
</evidence>
<dbReference type="Pfam" id="PF02729">
    <property type="entry name" value="OTCace_N"/>
    <property type="match status" value="1"/>
</dbReference>